<protein>
    <submittedName>
        <fullName evidence="2">Uncharacterized protein</fullName>
    </submittedName>
</protein>
<dbReference type="AlphaFoldDB" id="A0A0J1JN33"/>
<evidence type="ECO:0000256" key="1">
    <source>
        <dbReference type="SAM" id="MobiDB-lite"/>
    </source>
</evidence>
<accession>A0A0J1JN33</accession>
<proteinExistence type="predicted"/>
<comment type="caution">
    <text evidence="2">The sequence shown here is derived from an EMBL/GenBank/DDBJ whole genome shotgun (WGS) entry which is preliminary data.</text>
</comment>
<evidence type="ECO:0000313" key="3">
    <source>
        <dbReference type="Proteomes" id="UP000036097"/>
    </source>
</evidence>
<dbReference type="PATRIC" id="fig|1195763.3.peg.3923"/>
<sequence length="66" mass="7297">MGFSPFGVSHRRFRLPVRMTDMFLSARALSVHFTLAGKVMVGNGKTGSGKCDGEKPWRKMGHDNVT</sequence>
<gene>
    <name evidence="2" type="ORF">ABT56_18360</name>
</gene>
<feature type="compositionally biased region" description="Basic and acidic residues" evidence="1">
    <location>
        <begin position="51"/>
        <end position="66"/>
    </location>
</feature>
<reference evidence="2 3" key="1">
    <citation type="submission" date="2015-05" db="EMBL/GenBank/DDBJ databases">
        <title>Photobacterium galathea sp. nov.</title>
        <authorList>
            <person name="Machado H."/>
            <person name="Gram L."/>
        </authorList>
    </citation>
    <scope>NUCLEOTIDE SEQUENCE [LARGE SCALE GENOMIC DNA]</scope>
    <source>
        <strain evidence="2 3">CGMCC 1.12159</strain>
    </source>
</reference>
<organism evidence="2 3">
    <name type="scientific">Photobacterium aquae</name>
    <dbReference type="NCBI Taxonomy" id="1195763"/>
    <lineage>
        <taxon>Bacteria</taxon>
        <taxon>Pseudomonadati</taxon>
        <taxon>Pseudomonadota</taxon>
        <taxon>Gammaproteobacteria</taxon>
        <taxon>Vibrionales</taxon>
        <taxon>Vibrionaceae</taxon>
        <taxon>Photobacterium</taxon>
    </lineage>
</organism>
<feature type="region of interest" description="Disordered" evidence="1">
    <location>
        <begin position="44"/>
        <end position="66"/>
    </location>
</feature>
<dbReference type="RefSeq" id="WP_047880363.1">
    <property type="nucleotide sequence ID" value="NZ_LDOT01000028.1"/>
</dbReference>
<keyword evidence="3" id="KW-1185">Reference proteome</keyword>
<dbReference type="Proteomes" id="UP000036097">
    <property type="component" value="Unassembled WGS sequence"/>
</dbReference>
<dbReference type="EMBL" id="LDOT01000028">
    <property type="protein sequence ID" value="KLV03662.1"/>
    <property type="molecule type" value="Genomic_DNA"/>
</dbReference>
<evidence type="ECO:0000313" key="2">
    <source>
        <dbReference type="EMBL" id="KLV03662.1"/>
    </source>
</evidence>
<name>A0A0J1JN33_9GAMM</name>